<evidence type="ECO:0000256" key="14">
    <source>
        <dbReference type="ARBA" id="ARBA00038036"/>
    </source>
</evidence>
<evidence type="ECO:0000256" key="4">
    <source>
        <dbReference type="ARBA" id="ARBA00005225"/>
    </source>
</evidence>
<dbReference type="HAMAP" id="MF_01274">
    <property type="entry name" value="Pantothen_kinase_3"/>
    <property type="match status" value="1"/>
</dbReference>
<comment type="function">
    <text evidence="16">Catalyzes the phosphorylation of pantothenate (Pan), the first step in CoA biosynthesis.</text>
</comment>
<dbReference type="InterPro" id="IPR004619">
    <property type="entry name" value="Type_III_PanK"/>
</dbReference>
<protein>
    <recommendedName>
        <fullName evidence="15 16">Type III pantothenate kinase</fullName>
        <ecNumber evidence="6 16">2.7.1.33</ecNumber>
    </recommendedName>
    <alternativeName>
        <fullName evidence="16">PanK-III</fullName>
    </alternativeName>
    <alternativeName>
        <fullName evidence="16">Pantothenic acid kinase</fullName>
    </alternativeName>
</protein>
<evidence type="ECO:0000313" key="17">
    <source>
        <dbReference type="EMBL" id="PWQ93061.1"/>
    </source>
</evidence>
<evidence type="ECO:0000256" key="12">
    <source>
        <dbReference type="ARBA" id="ARBA00022958"/>
    </source>
</evidence>
<feature type="binding site" evidence="16">
    <location>
        <position position="177"/>
    </location>
    <ligand>
        <name>substrate</name>
    </ligand>
</feature>
<name>A0A317C4E0_9GAMM</name>
<proteinExistence type="inferred from homology"/>
<dbReference type="RefSeq" id="WP_109839133.1">
    <property type="nucleotide sequence ID" value="NZ_QGKM01000069.1"/>
</dbReference>
<comment type="subunit">
    <text evidence="5 16">Homodimer.</text>
</comment>
<dbReference type="UniPathway" id="UPA00241">
    <property type="reaction ID" value="UER00352"/>
</dbReference>
<reference evidence="17 18" key="1">
    <citation type="submission" date="2018-05" db="EMBL/GenBank/DDBJ databases">
        <title>Leucothrix arctica sp. nov., isolated from Arctic seawater.</title>
        <authorList>
            <person name="Choi A."/>
            <person name="Baek K."/>
        </authorList>
    </citation>
    <scope>NUCLEOTIDE SEQUENCE [LARGE SCALE GENOMIC DNA]</scope>
    <source>
        <strain evidence="17 18">JCM 18388</strain>
    </source>
</reference>
<keyword evidence="7 16" id="KW-0963">Cytoplasm</keyword>
<dbReference type="GO" id="GO:0005737">
    <property type="term" value="C:cytoplasm"/>
    <property type="evidence" value="ECO:0007669"/>
    <property type="project" value="UniProtKB-SubCell"/>
</dbReference>
<dbReference type="GO" id="GO:0015937">
    <property type="term" value="P:coenzyme A biosynthetic process"/>
    <property type="evidence" value="ECO:0007669"/>
    <property type="project" value="UniProtKB-UniRule"/>
</dbReference>
<organism evidence="17 18">
    <name type="scientific">Leucothrix pacifica</name>
    <dbReference type="NCBI Taxonomy" id="1247513"/>
    <lineage>
        <taxon>Bacteria</taxon>
        <taxon>Pseudomonadati</taxon>
        <taxon>Pseudomonadota</taxon>
        <taxon>Gammaproteobacteria</taxon>
        <taxon>Thiotrichales</taxon>
        <taxon>Thiotrichaceae</taxon>
        <taxon>Leucothrix</taxon>
    </lineage>
</organism>
<dbReference type="SUPFAM" id="SSF53067">
    <property type="entry name" value="Actin-like ATPase domain"/>
    <property type="match status" value="2"/>
</dbReference>
<evidence type="ECO:0000256" key="10">
    <source>
        <dbReference type="ARBA" id="ARBA00022777"/>
    </source>
</evidence>
<evidence type="ECO:0000256" key="2">
    <source>
        <dbReference type="ARBA" id="ARBA00001958"/>
    </source>
</evidence>
<evidence type="ECO:0000256" key="7">
    <source>
        <dbReference type="ARBA" id="ARBA00022490"/>
    </source>
</evidence>
<keyword evidence="11 16" id="KW-0067">ATP-binding</keyword>
<keyword evidence="16" id="KW-0479">Metal-binding</keyword>
<evidence type="ECO:0000256" key="16">
    <source>
        <dbReference type="HAMAP-Rule" id="MF_01274"/>
    </source>
</evidence>
<comment type="cofactor">
    <cofactor evidence="2">
        <name>K(+)</name>
        <dbReference type="ChEBI" id="CHEBI:29103"/>
    </cofactor>
</comment>
<comment type="cofactor">
    <cofactor evidence="16">
        <name>NH4(+)</name>
        <dbReference type="ChEBI" id="CHEBI:28938"/>
    </cofactor>
    <cofactor evidence="16">
        <name>K(+)</name>
        <dbReference type="ChEBI" id="CHEBI:29103"/>
    </cofactor>
    <text evidence="16">A monovalent cation. Ammonium or potassium.</text>
</comment>
<keyword evidence="13 16" id="KW-0173">Coenzyme A biosynthesis</keyword>
<dbReference type="Pfam" id="PF03309">
    <property type="entry name" value="Pan_kinase"/>
    <property type="match status" value="1"/>
</dbReference>
<evidence type="ECO:0000256" key="11">
    <source>
        <dbReference type="ARBA" id="ARBA00022840"/>
    </source>
</evidence>
<feature type="binding site" evidence="16">
    <location>
        <position position="93"/>
    </location>
    <ligand>
        <name>substrate</name>
    </ligand>
</feature>
<feature type="binding site" evidence="16">
    <location>
        <position position="126"/>
    </location>
    <ligand>
        <name>ATP</name>
        <dbReference type="ChEBI" id="CHEBI:30616"/>
    </ligand>
</feature>
<keyword evidence="12 16" id="KW-0630">Potassium</keyword>
<evidence type="ECO:0000256" key="6">
    <source>
        <dbReference type="ARBA" id="ARBA00012102"/>
    </source>
</evidence>
<dbReference type="NCBIfam" id="TIGR00671">
    <property type="entry name" value="baf"/>
    <property type="match status" value="1"/>
</dbReference>
<dbReference type="EMBL" id="QGKM01000069">
    <property type="protein sequence ID" value="PWQ93061.1"/>
    <property type="molecule type" value="Genomic_DNA"/>
</dbReference>
<comment type="caution">
    <text evidence="17">The sequence shown here is derived from an EMBL/GenBank/DDBJ whole genome shotgun (WGS) entry which is preliminary data.</text>
</comment>
<feature type="binding site" evidence="16">
    <location>
        <begin position="6"/>
        <end position="13"/>
    </location>
    <ligand>
        <name>ATP</name>
        <dbReference type="ChEBI" id="CHEBI:30616"/>
    </ligand>
</feature>
<comment type="pathway">
    <text evidence="4 16">Cofactor biosynthesis; coenzyme A biosynthesis; CoA from (R)-pantothenate: step 1/5.</text>
</comment>
<gene>
    <name evidence="16" type="primary">coaX</name>
    <name evidence="17" type="ORF">DKW60_18425</name>
</gene>
<evidence type="ECO:0000256" key="15">
    <source>
        <dbReference type="ARBA" id="ARBA00040883"/>
    </source>
</evidence>
<feature type="binding site" evidence="16">
    <location>
        <begin position="100"/>
        <end position="103"/>
    </location>
    <ligand>
        <name>substrate</name>
    </ligand>
</feature>
<sequence length="251" mass="26838">MELVVDMGNSRLKAAVYSDSELSDFKSIPYNNEPAIECLKKQLLAFPDLTKLILVSVLGQGFESSVRGYCEQQGINLIWAASSENAQGVQNNYAKPLSLGSDRFVALVGAKKLFPNQYCIVVDCGTAVTVDALTSDGVFCGGVIIPGLQLWGDSLTSRAKQLDAHELDRPSVLAKDTAQAIGSGSLYGLVGAVEGLCQRIESQLRTTYGGDISVVRLLCGGDAHVIAKHSRLTFELEPHLVLLGLTEFSGT</sequence>
<dbReference type="GO" id="GO:0004594">
    <property type="term" value="F:pantothenate kinase activity"/>
    <property type="evidence" value="ECO:0007669"/>
    <property type="project" value="UniProtKB-UniRule"/>
</dbReference>
<dbReference type="PANTHER" id="PTHR34265">
    <property type="entry name" value="TYPE III PANTOTHENATE KINASE"/>
    <property type="match status" value="1"/>
</dbReference>
<evidence type="ECO:0000313" key="18">
    <source>
        <dbReference type="Proteomes" id="UP000245539"/>
    </source>
</evidence>
<dbReference type="PANTHER" id="PTHR34265:SF1">
    <property type="entry name" value="TYPE III PANTOTHENATE KINASE"/>
    <property type="match status" value="1"/>
</dbReference>
<feature type="active site" description="Proton acceptor" evidence="16">
    <location>
        <position position="102"/>
    </location>
</feature>
<dbReference type="GO" id="GO:0005524">
    <property type="term" value="F:ATP binding"/>
    <property type="evidence" value="ECO:0007669"/>
    <property type="project" value="UniProtKB-UniRule"/>
</dbReference>
<dbReference type="OrthoDB" id="9781305at2"/>
<evidence type="ECO:0000256" key="9">
    <source>
        <dbReference type="ARBA" id="ARBA00022741"/>
    </source>
</evidence>
<keyword evidence="18" id="KW-1185">Reference proteome</keyword>
<dbReference type="EC" id="2.7.1.33" evidence="6 16"/>
<evidence type="ECO:0000256" key="13">
    <source>
        <dbReference type="ARBA" id="ARBA00022993"/>
    </source>
</evidence>
<keyword evidence="9 16" id="KW-0547">Nucleotide-binding</keyword>
<keyword evidence="10 16" id="KW-0418">Kinase</keyword>
<dbReference type="GO" id="GO:0046872">
    <property type="term" value="F:metal ion binding"/>
    <property type="evidence" value="ECO:0007669"/>
    <property type="project" value="UniProtKB-KW"/>
</dbReference>
<comment type="subcellular location">
    <subcellularLocation>
        <location evidence="3 16">Cytoplasm</location>
    </subcellularLocation>
</comment>
<evidence type="ECO:0000256" key="3">
    <source>
        <dbReference type="ARBA" id="ARBA00004496"/>
    </source>
</evidence>
<evidence type="ECO:0000256" key="1">
    <source>
        <dbReference type="ARBA" id="ARBA00001206"/>
    </source>
</evidence>
<evidence type="ECO:0000256" key="8">
    <source>
        <dbReference type="ARBA" id="ARBA00022679"/>
    </source>
</evidence>
<evidence type="ECO:0000256" key="5">
    <source>
        <dbReference type="ARBA" id="ARBA00011738"/>
    </source>
</evidence>
<keyword evidence="8 16" id="KW-0808">Transferase</keyword>
<dbReference type="Proteomes" id="UP000245539">
    <property type="component" value="Unassembled WGS sequence"/>
</dbReference>
<accession>A0A317C4E0</accession>
<dbReference type="Gene3D" id="3.30.420.40">
    <property type="match status" value="2"/>
</dbReference>
<comment type="catalytic activity">
    <reaction evidence="1 16">
        <text>(R)-pantothenate + ATP = (R)-4'-phosphopantothenate + ADP + H(+)</text>
        <dbReference type="Rhea" id="RHEA:16373"/>
        <dbReference type="ChEBI" id="CHEBI:10986"/>
        <dbReference type="ChEBI" id="CHEBI:15378"/>
        <dbReference type="ChEBI" id="CHEBI:29032"/>
        <dbReference type="ChEBI" id="CHEBI:30616"/>
        <dbReference type="ChEBI" id="CHEBI:456216"/>
        <dbReference type="EC" id="2.7.1.33"/>
    </reaction>
</comment>
<comment type="similarity">
    <text evidence="14 16">Belongs to the type III pantothenate kinase family.</text>
</comment>
<feature type="binding site" evidence="16">
    <location>
        <position position="123"/>
    </location>
    <ligand>
        <name>K(+)</name>
        <dbReference type="ChEBI" id="CHEBI:29103"/>
    </ligand>
</feature>
<dbReference type="InterPro" id="IPR043129">
    <property type="entry name" value="ATPase_NBD"/>
</dbReference>
<dbReference type="CDD" id="cd24015">
    <property type="entry name" value="ASKHA_NBD_PanK-III"/>
    <property type="match status" value="1"/>
</dbReference>
<dbReference type="AlphaFoldDB" id="A0A317C4E0"/>